<evidence type="ECO:0000313" key="2">
    <source>
        <dbReference type="EMBL" id="MCC9294964.1"/>
    </source>
</evidence>
<dbReference type="RefSeq" id="WP_150357128.1">
    <property type="nucleotide sequence ID" value="NZ_JAJJPB010000009.1"/>
</dbReference>
<keyword evidence="3" id="KW-1185">Reference proteome</keyword>
<gene>
    <name evidence="2" type="ORF">LN736_08860</name>
</gene>
<evidence type="ECO:0000313" key="3">
    <source>
        <dbReference type="Proteomes" id="UP001165422"/>
    </source>
</evidence>
<keyword evidence="1" id="KW-0472">Membrane</keyword>
<evidence type="ECO:0008006" key="4">
    <source>
        <dbReference type="Google" id="ProtNLM"/>
    </source>
</evidence>
<dbReference type="EMBL" id="JAJJPB010000009">
    <property type="protein sequence ID" value="MCC9294964.1"/>
    <property type="molecule type" value="Genomic_DNA"/>
</dbReference>
<reference evidence="2" key="1">
    <citation type="submission" date="2021-11" db="EMBL/GenBank/DDBJ databases">
        <authorList>
            <person name="Qingchun L."/>
            <person name="Dong Z."/>
            <person name="Zongwei Q."/>
            <person name="Jia Z."/>
            <person name="Duotao L."/>
        </authorList>
    </citation>
    <scope>NUCLEOTIDE SEQUENCE</scope>
    <source>
        <strain evidence="2">WLY-B-L2</strain>
    </source>
</reference>
<keyword evidence="1" id="KW-1133">Transmembrane helix</keyword>
<accession>A0ABS8N580</accession>
<feature type="transmembrane region" description="Helical" evidence="1">
    <location>
        <begin position="12"/>
        <end position="31"/>
    </location>
</feature>
<sequence length="107" mass="12170">MNFLKKEITTIAILIIIGVFILIHSSPFLSVRTHVFVTGHPIRAFKGTVHINKGQYNMDKSKLDKENAMIYTITGNNLYDIETGNVIINYKVTKIGFLYFVKDYGEA</sequence>
<comment type="caution">
    <text evidence="2">The sequence shown here is derived from an EMBL/GenBank/DDBJ whole genome shotgun (WGS) entry which is preliminary data.</text>
</comment>
<keyword evidence="1" id="KW-0812">Transmembrane</keyword>
<name>A0ABS8N580_9CLOT</name>
<dbReference type="Proteomes" id="UP001165422">
    <property type="component" value="Unassembled WGS sequence"/>
</dbReference>
<protein>
    <recommendedName>
        <fullName evidence="4">NusG domain-containing protein</fullName>
    </recommendedName>
</protein>
<proteinExistence type="predicted"/>
<evidence type="ECO:0000256" key="1">
    <source>
        <dbReference type="SAM" id="Phobius"/>
    </source>
</evidence>
<organism evidence="2 3">
    <name type="scientific">Clostridium aromativorans</name>
    <dbReference type="NCBI Taxonomy" id="2836848"/>
    <lineage>
        <taxon>Bacteria</taxon>
        <taxon>Bacillati</taxon>
        <taxon>Bacillota</taxon>
        <taxon>Clostridia</taxon>
        <taxon>Eubacteriales</taxon>
        <taxon>Clostridiaceae</taxon>
        <taxon>Clostridium</taxon>
    </lineage>
</organism>